<evidence type="ECO:0000313" key="1">
    <source>
        <dbReference type="EMBL" id="MBM9617311.1"/>
    </source>
</evidence>
<comment type="caution">
    <text evidence="1">The sequence shown here is derived from an EMBL/GenBank/DDBJ whole genome shotgun (WGS) entry which is preliminary data.</text>
</comment>
<dbReference type="RefSeq" id="WP_205371722.1">
    <property type="nucleotide sequence ID" value="NZ_JAFEJA010000001.1"/>
</dbReference>
<dbReference type="EMBL" id="JAFEJA010000001">
    <property type="protein sequence ID" value="MBM9617311.1"/>
    <property type="molecule type" value="Genomic_DNA"/>
</dbReference>
<sequence length="85" mass="9336">MGRISVGSGHLDRLLADSTSAHAVPYQRAFADLADTHRGRPTAEIVPLLRRAADRALLEFTPADLVEQAEAIRTGRRYVLRVTVV</sequence>
<accession>A0ABS2UI68</accession>
<dbReference type="Proteomes" id="UP000664109">
    <property type="component" value="Unassembled WGS sequence"/>
</dbReference>
<keyword evidence="2" id="KW-1185">Reference proteome</keyword>
<name>A0ABS2UI68_9ACTN</name>
<protein>
    <submittedName>
        <fullName evidence="1">Uncharacterized protein</fullName>
    </submittedName>
</protein>
<evidence type="ECO:0000313" key="2">
    <source>
        <dbReference type="Proteomes" id="UP000664109"/>
    </source>
</evidence>
<proteinExistence type="predicted"/>
<reference evidence="1 2" key="1">
    <citation type="journal article" date="2016" name="Arch. Microbiol.">
        <title>Streptomyces zhihengii sp. nov., isolated from rhizospheric soil of Psammosilene tunicoides.</title>
        <authorList>
            <person name="Huang M.J."/>
            <person name="Fei J.J."/>
            <person name="Salam N."/>
            <person name="Kim C.J."/>
            <person name="Hozzein W.N."/>
            <person name="Xiao M."/>
            <person name="Huang H.Q."/>
            <person name="Li W.J."/>
        </authorList>
    </citation>
    <scope>NUCLEOTIDE SEQUENCE [LARGE SCALE GENOMIC DNA]</scope>
    <source>
        <strain evidence="1 2">YIM T102</strain>
    </source>
</reference>
<organism evidence="1 2">
    <name type="scientific">Streptomyces zhihengii</name>
    <dbReference type="NCBI Taxonomy" id="1818004"/>
    <lineage>
        <taxon>Bacteria</taxon>
        <taxon>Bacillati</taxon>
        <taxon>Actinomycetota</taxon>
        <taxon>Actinomycetes</taxon>
        <taxon>Kitasatosporales</taxon>
        <taxon>Streptomycetaceae</taxon>
        <taxon>Streptomyces</taxon>
    </lineage>
</organism>
<gene>
    <name evidence="1" type="ORF">JE024_00915</name>
</gene>